<dbReference type="AlphaFoldDB" id="A0A7X9RT61"/>
<protein>
    <submittedName>
        <fullName evidence="2">Inositol monophosphatase</fullName>
    </submittedName>
</protein>
<evidence type="ECO:0000313" key="2">
    <source>
        <dbReference type="EMBL" id="NME67966.1"/>
    </source>
</evidence>
<dbReference type="InterPro" id="IPR000760">
    <property type="entry name" value="Inositol_monophosphatase-like"/>
</dbReference>
<comment type="cofactor">
    <cofactor evidence="1">
        <name>Mg(2+)</name>
        <dbReference type="ChEBI" id="CHEBI:18420"/>
    </cofactor>
</comment>
<dbReference type="EMBL" id="JABANE010000017">
    <property type="protein sequence ID" value="NME67966.1"/>
    <property type="molecule type" value="Genomic_DNA"/>
</dbReference>
<dbReference type="SUPFAM" id="SSF56655">
    <property type="entry name" value="Carbohydrate phosphatase"/>
    <property type="match status" value="1"/>
</dbReference>
<dbReference type="GO" id="GO:0006020">
    <property type="term" value="P:inositol metabolic process"/>
    <property type="evidence" value="ECO:0007669"/>
    <property type="project" value="TreeGrafter"/>
</dbReference>
<feature type="binding site" evidence="1">
    <location>
        <position position="99"/>
    </location>
    <ligand>
        <name>Mg(2+)</name>
        <dbReference type="ChEBI" id="CHEBI:18420"/>
        <label>1</label>
        <note>catalytic</note>
    </ligand>
</feature>
<proteinExistence type="predicted"/>
<accession>A0A7X9RT61</accession>
<name>A0A7X9RT61_9BACT</name>
<feature type="binding site" evidence="1">
    <location>
        <position position="97"/>
    </location>
    <ligand>
        <name>Mg(2+)</name>
        <dbReference type="ChEBI" id="CHEBI:18420"/>
        <label>1</label>
        <note>catalytic</note>
    </ligand>
</feature>
<sequence>MGLSTETYNLLLQKGIEAALEAGKIIQSFDKKSLNIDKKETFKSYATQVVTEVDFLSQEKILEILTPTILKYDLGLLTEESQDNESRFNKDFFWCIDPLDGTLPYIEQNDGYSVSIALVNKDGKSIMGIIYNPQTDSLYYNTHDNKLYKNNKLFQLPEKENDLFLVFDRGFMKRENINMIYGYFKKLNYPKPTVVSHGGACMNAIWVLESKARAAYFKLPKKEKGGGSLWDFAATSALFGRQKLYGSDIKGCQLNINKSEPYFNEEGIIYTNDPTLMNDIILLNEILNH</sequence>
<keyword evidence="1" id="KW-0460">Magnesium</keyword>
<dbReference type="Pfam" id="PF00459">
    <property type="entry name" value="Inositol_P"/>
    <property type="match status" value="1"/>
</dbReference>
<dbReference type="RefSeq" id="WP_169656282.1">
    <property type="nucleotide sequence ID" value="NZ_JABANE010000017.1"/>
</dbReference>
<dbReference type="GO" id="GO:0046872">
    <property type="term" value="F:metal ion binding"/>
    <property type="evidence" value="ECO:0007669"/>
    <property type="project" value="UniProtKB-KW"/>
</dbReference>
<evidence type="ECO:0000313" key="3">
    <source>
        <dbReference type="Proteomes" id="UP000576082"/>
    </source>
</evidence>
<comment type="caution">
    <text evidence="2">The sequence shown here is derived from an EMBL/GenBank/DDBJ whole genome shotgun (WGS) entry which is preliminary data.</text>
</comment>
<reference evidence="2 3" key="1">
    <citation type="submission" date="2020-04" db="EMBL/GenBank/DDBJ databases">
        <title>Flammeovirga sp. SR4, a novel species isolated from seawater.</title>
        <authorList>
            <person name="Wang X."/>
        </authorList>
    </citation>
    <scope>NUCLEOTIDE SEQUENCE [LARGE SCALE GENOMIC DNA]</scope>
    <source>
        <strain evidence="2 3">ATCC 23126</strain>
    </source>
</reference>
<dbReference type="GO" id="GO:0008934">
    <property type="term" value="F:inositol monophosphate 1-phosphatase activity"/>
    <property type="evidence" value="ECO:0007669"/>
    <property type="project" value="TreeGrafter"/>
</dbReference>
<feature type="binding site" evidence="1">
    <location>
        <position position="100"/>
    </location>
    <ligand>
        <name>Mg(2+)</name>
        <dbReference type="ChEBI" id="CHEBI:18420"/>
        <label>1</label>
        <note>catalytic</note>
    </ligand>
</feature>
<dbReference type="GO" id="GO:0007165">
    <property type="term" value="P:signal transduction"/>
    <property type="evidence" value="ECO:0007669"/>
    <property type="project" value="TreeGrafter"/>
</dbReference>
<organism evidence="2 3">
    <name type="scientific">Flammeovirga aprica JL-4</name>
    <dbReference type="NCBI Taxonomy" id="694437"/>
    <lineage>
        <taxon>Bacteria</taxon>
        <taxon>Pseudomonadati</taxon>
        <taxon>Bacteroidota</taxon>
        <taxon>Cytophagia</taxon>
        <taxon>Cytophagales</taxon>
        <taxon>Flammeovirgaceae</taxon>
        <taxon>Flammeovirga</taxon>
    </lineage>
</organism>
<keyword evidence="3" id="KW-1185">Reference proteome</keyword>
<dbReference type="Gene3D" id="3.40.190.80">
    <property type="match status" value="1"/>
</dbReference>
<dbReference type="CDD" id="cd01637">
    <property type="entry name" value="IMPase_like"/>
    <property type="match status" value="1"/>
</dbReference>
<keyword evidence="1" id="KW-0479">Metal-binding</keyword>
<evidence type="ECO:0000256" key="1">
    <source>
        <dbReference type="PIRSR" id="PIRSR600760-2"/>
    </source>
</evidence>
<feature type="binding site" evidence="1">
    <location>
        <position position="231"/>
    </location>
    <ligand>
        <name>Mg(2+)</name>
        <dbReference type="ChEBI" id="CHEBI:18420"/>
        <label>1</label>
        <note>catalytic</note>
    </ligand>
</feature>
<gene>
    <name evidence="2" type="ORF">HHU12_08350</name>
</gene>
<dbReference type="PANTHER" id="PTHR20854">
    <property type="entry name" value="INOSITOL MONOPHOSPHATASE"/>
    <property type="match status" value="1"/>
</dbReference>
<dbReference type="Proteomes" id="UP000576082">
    <property type="component" value="Unassembled WGS sequence"/>
</dbReference>
<feature type="binding site" evidence="1">
    <location>
        <position position="79"/>
    </location>
    <ligand>
        <name>Mg(2+)</name>
        <dbReference type="ChEBI" id="CHEBI:18420"/>
        <label>1</label>
        <note>catalytic</note>
    </ligand>
</feature>
<dbReference type="PRINTS" id="PR00377">
    <property type="entry name" value="IMPHPHTASES"/>
</dbReference>
<dbReference type="PANTHER" id="PTHR20854:SF4">
    <property type="entry name" value="INOSITOL-1-MONOPHOSPHATASE-RELATED"/>
    <property type="match status" value="1"/>
</dbReference>
<dbReference type="Gene3D" id="3.30.540.10">
    <property type="entry name" value="Fructose-1,6-Bisphosphatase, subunit A, domain 1"/>
    <property type="match status" value="1"/>
</dbReference>